<dbReference type="InterPro" id="IPR043148">
    <property type="entry name" value="TagF_C"/>
</dbReference>
<dbReference type="GO" id="GO:0016853">
    <property type="term" value="F:isomerase activity"/>
    <property type="evidence" value="ECO:0007669"/>
    <property type="project" value="UniProtKB-KW"/>
</dbReference>
<reference evidence="3 4" key="1">
    <citation type="submission" date="2015-02" db="EMBL/GenBank/DDBJ databases">
        <title>Single-cell genomics of uncultivated deep-branching MTB reveals a conserved set of magnetosome genes.</title>
        <authorList>
            <person name="Kolinko S."/>
            <person name="Richter M."/>
            <person name="Glockner F.O."/>
            <person name="Brachmann A."/>
            <person name="Schuler D."/>
        </authorList>
    </citation>
    <scope>NUCLEOTIDE SEQUENCE [LARGE SCALE GENOMIC DNA]</scope>
    <source>
        <strain evidence="3">TM-1</strain>
    </source>
</reference>
<comment type="similarity">
    <text evidence="1">Belongs to the UDP-N-acetylglucosamine 2-epimerase family.</text>
</comment>
<organism evidence="3 4">
    <name type="scientific">Candidatus Magnetobacterium bavaricum</name>
    <dbReference type="NCBI Taxonomy" id="29290"/>
    <lineage>
        <taxon>Bacteria</taxon>
        <taxon>Pseudomonadati</taxon>
        <taxon>Nitrospirota</taxon>
        <taxon>Thermodesulfovibrionia</taxon>
        <taxon>Thermodesulfovibrionales</taxon>
        <taxon>Candidatus Magnetobacteriaceae</taxon>
        <taxon>Candidatus Magnetobacterium</taxon>
    </lineage>
</organism>
<name>A0A0F3GJJ4_9BACT</name>
<keyword evidence="4" id="KW-1185">Reference proteome</keyword>
<sequence length="409" mass="46488">MKQKIFTVTYGGGHVNIIIPLLKELKNREDLELSTLGLSIAAESLKKAGIEHHTISHYKELIMDEIAWKYGNSLAMKNHTEGKGISLEETVIYFGASMRDLIREKGQEEALKIYADCGRACFIPLYTMQLILEQESPDMLMTGNCPRMERAAMMVAKERGIKVLSLNDLLGFDKKYLFPADKIAVISEITRENLVKQGNPPGNIIITGSPAFDLILEEIRTFNKHYILDEIGLKTDSKVFLLATQPDKNCTWEMINMMVTILDNYPEHYLVIKPHPGEDNRLYADYLSKLSHPRVVLTDIPVRKIIYVSELTVTIYSTVGIESILMGVPLIQLNLMGIKNPIPLYEYGVSIEVKDYTELEKSVDKVLNDEKHKTEVEESRNHYFKYLLSGLGVKNCINLINQLLNSRSF</sequence>
<keyword evidence="1" id="KW-0413">Isomerase</keyword>
<dbReference type="Proteomes" id="UP000033423">
    <property type="component" value="Unassembled WGS sequence"/>
</dbReference>
<evidence type="ECO:0000313" key="4">
    <source>
        <dbReference type="Proteomes" id="UP000033423"/>
    </source>
</evidence>
<dbReference type="Gene3D" id="3.40.50.12580">
    <property type="match status" value="1"/>
</dbReference>
<dbReference type="SUPFAM" id="SSF53756">
    <property type="entry name" value="UDP-Glycosyltransferase/glycogen phosphorylase"/>
    <property type="match status" value="1"/>
</dbReference>
<dbReference type="AlphaFoldDB" id="A0A0F3GJJ4"/>
<accession>A0A0F3GJJ4</accession>
<evidence type="ECO:0000313" key="3">
    <source>
        <dbReference type="EMBL" id="KJU82066.1"/>
    </source>
</evidence>
<proteinExistence type="inferred from homology"/>
<dbReference type="Pfam" id="PF02350">
    <property type="entry name" value="Epimerase_2"/>
    <property type="match status" value="1"/>
</dbReference>
<dbReference type="EMBL" id="LACI01002428">
    <property type="protein sequence ID" value="KJU82066.1"/>
    <property type="molecule type" value="Genomic_DNA"/>
</dbReference>
<evidence type="ECO:0000256" key="1">
    <source>
        <dbReference type="RuleBase" id="RU003513"/>
    </source>
</evidence>
<comment type="caution">
    <text evidence="3">The sequence shown here is derived from an EMBL/GenBank/DDBJ whole genome shotgun (WGS) entry which is preliminary data.</text>
</comment>
<feature type="domain" description="UDP-N-acetylglucosamine 2-epimerase" evidence="2">
    <location>
        <begin position="185"/>
        <end position="384"/>
    </location>
</feature>
<protein>
    <submittedName>
        <fullName evidence="3">Capsule polysaccharide biosynthesis, spore coat polysaccharide biosynthesis protein spsB</fullName>
    </submittedName>
</protein>
<dbReference type="InterPro" id="IPR003331">
    <property type="entry name" value="UDP_GlcNAc_Epimerase_2_dom"/>
</dbReference>
<evidence type="ECO:0000259" key="2">
    <source>
        <dbReference type="Pfam" id="PF02350"/>
    </source>
</evidence>
<gene>
    <name evidence="3" type="ORF">MBAV_005721</name>
</gene>